<accession>A0A9Q1EX48</accession>
<protein>
    <submittedName>
        <fullName evidence="2">Uncharacterized protein</fullName>
    </submittedName>
</protein>
<dbReference type="Proteomes" id="UP001152622">
    <property type="component" value="Chromosome 11"/>
</dbReference>
<sequence length="139" mass="14208">MPAGGGQDVPCGGASSGPVGPWAWLRIPPPSPCLGSTNGGMEAVHMATQGSETSDGHDIRQDGPGLGLGLISRAGLWMPPSRPHKLPLRNSTGPRRAAGPPGGWEGGWRGSDPALTLTLTSVYKLLTPATTAAKIRLKS</sequence>
<proteinExistence type="predicted"/>
<keyword evidence="3" id="KW-1185">Reference proteome</keyword>
<name>A0A9Q1EX48_SYNKA</name>
<organism evidence="2 3">
    <name type="scientific">Synaphobranchus kaupii</name>
    <name type="common">Kaup's arrowtooth eel</name>
    <dbReference type="NCBI Taxonomy" id="118154"/>
    <lineage>
        <taxon>Eukaryota</taxon>
        <taxon>Metazoa</taxon>
        <taxon>Chordata</taxon>
        <taxon>Craniata</taxon>
        <taxon>Vertebrata</taxon>
        <taxon>Euteleostomi</taxon>
        <taxon>Actinopterygii</taxon>
        <taxon>Neopterygii</taxon>
        <taxon>Teleostei</taxon>
        <taxon>Anguilliformes</taxon>
        <taxon>Synaphobranchidae</taxon>
        <taxon>Synaphobranchus</taxon>
    </lineage>
</organism>
<feature type="compositionally biased region" description="Gly residues" evidence="1">
    <location>
        <begin position="100"/>
        <end position="109"/>
    </location>
</feature>
<comment type="caution">
    <text evidence="2">The sequence shown here is derived from an EMBL/GenBank/DDBJ whole genome shotgun (WGS) entry which is preliminary data.</text>
</comment>
<gene>
    <name evidence="2" type="ORF">SKAU_G00281440</name>
</gene>
<evidence type="ECO:0000256" key="1">
    <source>
        <dbReference type="SAM" id="MobiDB-lite"/>
    </source>
</evidence>
<dbReference type="EMBL" id="JAINUF010000011">
    <property type="protein sequence ID" value="KAJ8346743.1"/>
    <property type="molecule type" value="Genomic_DNA"/>
</dbReference>
<feature type="region of interest" description="Disordered" evidence="1">
    <location>
        <begin position="79"/>
        <end position="109"/>
    </location>
</feature>
<evidence type="ECO:0000313" key="2">
    <source>
        <dbReference type="EMBL" id="KAJ8346743.1"/>
    </source>
</evidence>
<dbReference type="AlphaFoldDB" id="A0A9Q1EX48"/>
<evidence type="ECO:0000313" key="3">
    <source>
        <dbReference type="Proteomes" id="UP001152622"/>
    </source>
</evidence>
<reference evidence="2" key="1">
    <citation type="journal article" date="2023" name="Science">
        <title>Genome structures resolve the early diversification of teleost fishes.</title>
        <authorList>
            <person name="Parey E."/>
            <person name="Louis A."/>
            <person name="Montfort J."/>
            <person name="Bouchez O."/>
            <person name="Roques C."/>
            <person name="Iampietro C."/>
            <person name="Lluch J."/>
            <person name="Castinel A."/>
            <person name="Donnadieu C."/>
            <person name="Desvignes T."/>
            <person name="Floi Bucao C."/>
            <person name="Jouanno E."/>
            <person name="Wen M."/>
            <person name="Mejri S."/>
            <person name="Dirks R."/>
            <person name="Jansen H."/>
            <person name="Henkel C."/>
            <person name="Chen W.J."/>
            <person name="Zahm M."/>
            <person name="Cabau C."/>
            <person name="Klopp C."/>
            <person name="Thompson A.W."/>
            <person name="Robinson-Rechavi M."/>
            <person name="Braasch I."/>
            <person name="Lecointre G."/>
            <person name="Bobe J."/>
            <person name="Postlethwait J.H."/>
            <person name="Berthelot C."/>
            <person name="Roest Crollius H."/>
            <person name="Guiguen Y."/>
        </authorList>
    </citation>
    <scope>NUCLEOTIDE SEQUENCE</scope>
    <source>
        <strain evidence="2">WJC10195</strain>
    </source>
</reference>